<sequence length="485" mass="52994">MEKGGESFYEVADNQYQSEEDDVQLVQHPTFRVDVKDSYNPGSNSLLVKLVGILILLQLVTLIFVIAVVGISASNLLQTDQDEPATTAGSLTATASPGSEDRACNFSLDNGYNNSMLQKEIYSLNMALTQGQGGIAQVLSNTAAMLNDTASKVDEIQDFAEDEATKSMNQTNILNMVMQTTQSTSDKLTDVVSTLSNIKDTGISTASVVDDIIGVVQELLELQNASSIFNSITPVSCADIKNALPSSPTGWYHVNSRNIYCNMDELCGSGGGWTRIGYLDMSDATQNCPSSFIYYVNSGKRYCKRNWGCSSTSFSPNGLNYTQICGRVTAFQFAHTDAISPAIFAGQGIDSYYVDGISITRGLPRKHVWTLMSALFENYLSSTDSCPCATGSTIPTPSFVGDNYYCESGNPNSWYANNLLYPNDPLWDGQGCTSLESPCCTNPNLPWFHRNLTNSTNEHIELRSCGNEAPWNEDTPISFYEIYIK</sequence>
<keyword evidence="1" id="KW-0812">Transmembrane</keyword>
<feature type="transmembrane region" description="Helical" evidence="1">
    <location>
        <begin position="46"/>
        <end position="71"/>
    </location>
</feature>
<dbReference type="OrthoDB" id="5971203at2759"/>
<dbReference type="AlphaFoldDB" id="A0A1X7U647"/>
<dbReference type="EnsemblMetazoa" id="Aqu2.1.22936_001">
    <property type="protein sequence ID" value="Aqu2.1.22936_001"/>
    <property type="gene ID" value="Aqu2.1.22936"/>
</dbReference>
<keyword evidence="1" id="KW-1133">Transmembrane helix</keyword>
<protein>
    <recommendedName>
        <fullName evidence="3">Fibrinogen C-terminal domain-containing protein</fullName>
    </recommendedName>
</protein>
<keyword evidence="1" id="KW-0472">Membrane</keyword>
<name>A0A1X7U647_AMPQE</name>
<evidence type="ECO:0000256" key="1">
    <source>
        <dbReference type="SAM" id="Phobius"/>
    </source>
</evidence>
<proteinExistence type="predicted"/>
<dbReference type="InParanoid" id="A0A1X7U647"/>
<accession>A0A1X7U647</accession>
<organism evidence="2">
    <name type="scientific">Amphimedon queenslandica</name>
    <name type="common">Sponge</name>
    <dbReference type="NCBI Taxonomy" id="400682"/>
    <lineage>
        <taxon>Eukaryota</taxon>
        <taxon>Metazoa</taxon>
        <taxon>Porifera</taxon>
        <taxon>Demospongiae</taxon>
        <taxon>Heteroscleromorpha</taxon>
        <taxon>Haplosclerida</taxon>
        <taxon>Niphatidae</taxon>
        <taxon>Amphimedon</taxon>
    </lineage>
</organism>
<evidence type="ECO:0008006" key="3">
    <source>
        <dbReference type="Google" id="ProtNLM"/>
    </source>
</evidence>
<reference evidence="2" key="1">
    <citation type="submission" date="2017-05" db="UniProtKB">
        <authorList>
            <consortium name="EnsemblMetazoa"/>
        </authorList>
    </citation>
    <scope>IDENTIFICATION</scope>
</reference>
<evidence type="ECO:0000313" key="2">
    <source>
        <dbReference type="EnsemblMetazoa" id="Aqu2.1.22936_001"/>
    </source>
</evidence>